<reference evidence="1" key="1">
    <citation type="journal article" date="2020" name="Stud. Mycol.">
        <title>101 Dothideomycetes genomes: a test case for predicting lifestyles and emergence of pathogens.</title>
        <authorList>
            <person name="Haridas S."/>
            <person name="Albert R."/>
            <person name="Binder M."/>
            <person name="Bloem J."/>
            <person name="Labutti K."/>
            <person name="Salamov A."/>
            <person name="Andreopoulos B."/>
            <person name="Baker S."/>
            <person name="Barry K."/>
            <person name="Bills G."/>
            <person name="Bluhm B."/>
            <person name="Cannon C."/>
            <person name="Castanera R."/>
            <person name="Culley D."/>
            <person name="Daum C."/>
            <person name="Ezra D."/>
            <person name="Gonzalez J."/>
            <person name="Henrissat B."/>
            <person name="Kuo A."/>
            <person name="Liang C."/>
            <person name="Lipzen A."/>
            <person name="Lutzoni F."/>
            <person name="Magnuson J."/>
            <person name="Mondo S."/>
            <person name="Nolan M."/>
            <person name="Ohm R."/>
            <person name="Pangilinan J."/>
            <person name="Park H.-J."/>
            <person name="Ramirez L."/>
            <person name="Alfaro M."/>
            <person name="Sun H."/>
            <person name="Tritt A."/>
            <person name="Yoshinaga Y."/>
            <person name="Zwiers L.-H."/>
            <person name="Turgeon B."/>
            <person name="Goodwin S."/>
            <person name="Spatafora J."/>
            <person name="Crous P."/>
            <person name="Grigoriev I."/>
        </authorList>
    </citation>
    <scope>NUCLEOTIDE SEQUENCE</scope>
    <source>
        <strain evidence="1">CBS 262.69</strain>
    </source>
</reference>
<dbReference type="Proteomes" id="UP000799640">
    <property type="component" value="Unassembled WGS sequence"/>
</dbReference>
<name>A0A6G1HTJ4_9PEZI</name>
<protein>
    <submittedName>
        <fullName evidence="1">Uncharacterized protein</fullName>
    </submittedName>
</protein>
<dbReference type="AlphaFoldDB" id="A0A6G1HTJ4"/>
<evidence type="ECO:0000313" key="2">
    <source>
        <dbReference type="Proteomes" id="UP000799640"/>
    </source>
</evidence>
<sequence>MIFERPRWQFKVNKALYRSIRRQTRPHSRSEATIKRRCPKPCTVTLQMTPRPLHMSSSLTPNITGLALIVFALLSH</sequence>
<accession>A0A6G1HTJ4</accession>
<evidence type="ECO:0000313" key="1">
    <source>
        <dbReference type="EMBL" id="KAF2399383.1"/>
    </source>
</evidence>
<dbReference type="EMBL" id="ML996697">
    <property type="protein sequence ID" value="KAF2399383.1"/>
    <property type="molecule type" value="Genomic_DNA"/>
</dbReference>
<keyword evidence="2" id="KW-1185">Reference proteome</keyword>
<organism evidence="1 2">
    <name type="scientific">Trichodelitschia bisporula</name>
    <dbReference type="NCBI Taxonomy" id="703511"/>
    <lineage>
        <taxon>Eukaryota</taxon>
        <taxon>Fungi</taxon>
        <taxon>Dikarya</taxon>
        <taxon>Ascomycota</taxon>
        <taxon>Pezizomycotina</taxon>
        <taxon>Dothideomycetes</taxon>
        <taxon>Dothideomycetes incertae sedis</taxon>
        <taxon>Phaeotrichales</taxon>
        <taxon>Phaeotrichaceae</taxon>
        <taxon>Trichodelitschia</taxon>
    </lineage>
</organism>
<proteinExistence type="predicted"/>
<gene>
    <name evidence="1" type="ORF">EJ06DRAFT_48914</name>
</gene>